<reference evidence="2 3" key="1">
    <citation type="submission" date="2016-07" db="EMBL/GenBank/DDBJ databases">
        <title>Multiple horizontal gene transfer events from other fungi enriched the ability of initially mycotrophic Trichoderma (Ascomycota) to feed on dead plant biomass.</title>
        <authorList>
            <consortium name="DOE Joint Genome Institute"/>
            <person name="Aerts A."/>
            <person name="Atanasova L."/>
            <person name="Chenthamara K."/>
            <person name="Zhang J."/>
            <person name="Grujic M."/>
            <person name="Henrissat B."/>
            <person name="Kuo A."/>
            <person name="Salamov A."/>
            <person name="Lipzen A."/>
            <person name="Labutti K."/>
            <person name="Barry K."/>
            <person name="Miao Y."/>
            <person name="Rahimi M.J."/>
            <person name="Shen Q."/>
            <person name="Grigoriev I.V."/>
            <person name="Kubicek C.P."/>
            <person name="Druzhinina I.S."/>
        </authorList>
    </citation>
    <scope>NUCLEOTIDE SEQUENCE [LARGE SCALE GENOMIC DNA]</scope>
    <source>
        <strain evidence="2 3">CBS 226.95</strain>
    </source>
</reference>
<dbReference type="Proteomes" id="UP000241690">
    <property type="component" value="Unassembled WGS sequence"/>
</dbReference>
<accession>A0A2T4AFN5</accession>
<feature type="compositionally biased region" description="Polar residues" evidence="1">
    <location>
        <begin position="53"/>
        <end position="63"/>
    </location>
</feature>
<feature type="non-terminal residue" evidence="2">
    <location>
        <position position="104"/>
    </location>
</feature>
<protein>
    <submittedName>
        <fullName evidence="2">Uncharacterized protein</fullName>
    </submittedName>
</protein>
<evidence type="ECO:0000313" key="2">
    <source>
        <dbReference type="EMBL" id="PTB55900.1"/>
    </source>
</evidence>
<proteinExistence type="predicted"/>
<dbReference type="RefSeq" id="XP_024775577.1">
    <property type="nucleotide sequence ID" value="XM_024920390.1"/>
</dbReference>
<gene>
    <name evidence="2" type="ORF">M431DRAFT_519485</name>
</gene>
<dbReference type="AlphaFoldDB" id="A0A2T4AFN5"/>
<keyword evidence="3" id="KW-1185">Reference proteome</keyword>
<sequence length="104" mass="11583">MLALAPYKYSTIAKENPREILAGCAASTQPPMTWARTARLEPQPSRRKRQKTPPISSIGTTHSIPSVPLRVRVFNYEARTALVPPPPRTYIGQTESFLNSCYLA</sequence>
<evidence type="ECO:0000313" key="3">
    <source>
        <dbReference type="Proteomes" id="UP000241690"/>
    </source>
</evidence>
<name>A0A2T4AFN5_TRIHA</name>
<evidence type="ECO:0000256" key="1">
    <source>
        <dbReference type="SAM" id="MobiDB-lite"/>
    </source>
</evidence>
<dbReference type="GeneID" id="36628959"/>
<dbReference type="EMBL" id="KZ679679">
    <property type="protein sequence ID" value="PTB55900.1"/>
    <property type="molecule type" value="Genomic_DNA"/>
</dbReference>
<organism evidence="2 3">
    <name type="scientific">Trichoderma harzianum CBS 226.95</name>
    <dbReference type="NCBI Taxonomy" id="983964"/>
    <lineage>
        <taxon>Eukaryota</taxon>
        <taxon>Fungi</taxon>
        <taxon>Dikarya</taxon>
        <taxon>Ascomycota</taxon>
        <taxon>Pezizomycotina</taxon>
        <taxon>Sordariomycetes</taxon>
        <taxon>Hypocreomycetidae</taxon>
        <taxon>Hypocreales</taxon>
        <taxon>Hypocreaceae</taxon>
        <taxon>Trichoderma</taxon>
    </lineage>
</organism>
<feature type="region of interest" description="Disordered" evidence="1">
    <location>
        <begin position="38"/>
        <end position="63"/>
    </location>
</feature>